<organism evidence="2 3">
    <name type="scientific">Crotalaria pallida</name>
    <name type="common">Smooth rattlebox</name>
    <name type="synonym">Crotalaria striata</name>
    <dbReference type="NCBI Taxonomy" id="3830"/>
    <lineage>
        <taxon>Eukaryota</taxon>
        <taxon>Viridiplantae</taxon>
        <taxon>Streptophyta</taxon>
        <taxon>Embryophyta</taxon>
        <taxon>Tracheophyta</taxon>
        <taxon>Spermatophyta</taxon>
        <taxon>Magnoliopsida</taxon>
        <taxon>eudicotyledons</taxon>
        <taxon>Gunneridae</taxon>
        <taxon>Pentapetalae</taxon>
        <taxon>rosids</taxon>
        <taxon>fabids</taxon>
        <taxon>Fabales</taxon>
        <taxon>Fabaceae</taxon>
        <taxon>Papilionoideae</taxon>
        <taxon>50 kb inversion clade</taxon>
        <taxon>genistoids sensu lato</taxon>
        <taxon>core genistoids</taxon>
        <taxon>Crotalarieae</taxon>
        <taxon>Crotalaria</taxon>
    </lineage>
</organism>
<proteinExistence type="predicted"/>
<protein>
    <submittedName>
        <fullName evidence="2">Uncharacterized protein</fullName>
    </submittedName>
</protein>
<accession>A0AAN9FZ48</accession>
<feature type="compositionally biased region" description="Basic and acidic residues" evidence="1">
    <location>
        <begin position="69"/>
        <end position="78"/>
    </location>
</feature>
<sequence>MARKKGRPPKSPFNQHSFPLVSTPITSVPKNLDLEHLDDDDFEDIDSLSPKKVASIMKKLDVLRSRIKGKAIEGDKEGNSIVDAPNQPDSIEKETTPQKMESGEVQMLDEDQSRKDQQEGS</sequence>
<evidence type="ECO:0000313" key="2">
    <source>
        <dbReference type="EMBL" id="KAK7282073.1"/>
    </source>
</evidence>
<name>A0AAN9FZ48_CROPI</name>
<dbReference type="EMBL" id="JAYWIO010000002">
    <property type="protein sequence ID" value="KAK7282073.1"/>
    <property type="molecule type" value="Genomic_DNA"/>
</dbReference>
<dbReference type="AlphaFoldDB" id="A0AAN9FZ48"/>
<keyword evidence="3" id="KW-1185">Reference proteome</keyword>
<dbReference type="Proteomes" id="UP001372338">
    <property type="component" value="Unassembled WGS sequence"/>
</dbReference>
<feature type="region of interest" description="Disordered" evidence="1">
    <location>
        <begin position="69"/>
        <end position="121"/>
    </location>
</feature>
<evidence type="ECO:0000313" key="3">
    <source>
        <dbReference type="Proteomes" id="UP001372338"/>
    </source>
</evidence>
<gene>
    <name evidence="2" type="ORF">RIF29_10592</name>
</gene>
<feature type="region of interest" description="Disordered" evidence="1">
    <location>
        <begin position="1"/>
        <end position="26"/>
    </location>
</feature>
<reference evidence="2 3" key="1">
    <citation type="submission" date="2024-01" db="EMBL/GenBank/DDBJ databases">
        <title>The genomes of 5 underutilized Papilionoideae crops provide insights into root nodulation and disease resistanc.</title>
        <authorList>
            <person name="Yuan L."/>
        </authorList>
    </citation>
    <scope>NUCLEOTIDE SEQUENCE [LARGE SCALE GENOMIC DNA]</scope>
    <source>
        <strain evidence="2">ZHUSHIDOU_FW_LH</strain>
        <tissue evidence="2">Leaf</tissue>
    </source>
</reference>
<evidence type="ECO:0000256" key="1">
    <source>
        <dbReference type="SAM" id="MobiDB-lite"/>
    </source>
</evidence>
<comment type="caution">
    <text evidence="2">The sequence shown here is derived from an EMBL/GenBank/DDBJ whole genome shotgun (WGS) entry which is preliminary data.</text>
</comment>
<feature type="compositionally biased region" description="Basic and acidic residues" evidence="1">
    <location>
        <begin position="111"/>
        <end position="121"/>
    </location>
</feature>